<proteinExistence type="predicted"/>
<comment type="caution">
    <text evidence="2">The sequence shown here is derived from an EMBL/GenBank/DDBJ whole genome shotgun (WGS) entry which is preliminary data.</text>
</comment>
<dbReference type="RefSeq" id="WP_227178548.1">
    <property type="nucleotide sequence ID" value="NZ_JAJBZT010000002.1"/>
</dbReference>
<dbReference type="EMBL" id="JAJBZT010000002">
    <property type="protein sequence ID" value="MCB6182625.1"/>
    <property type="molecule type" value="Genomic_DNA"/>
</dbReference>
<dbReference type="InterPro" id="IPR029068">
    <property type="entry name" value="Glyas_Bleomycin-R_OHBP_Dase"/>
</dbReference>
<keyword evidence="3" id="KW-1185">Reference proteome</keyword>
<sequence length="130" mass="14018">MKFGYTILYVANVEASLSFCERAFGLQRRFLHESGTYGELETGQTLLAFAAHELGFHHFPNGYVAADRSSQPIGMEIALVTEDVAAAHANAVAEGATSLALPAEMPWGQTVSWLKCPDGLVVELCTEVKA</sequence>
<evidence type="ECO:0000313" key="3">
    <source>
        <dbReference type="Proteomes" id="UP001165395"/>
    </source>
</evidence>
<dbReference type="Proteomes" id="UP001165395">
    <property type="component" value="Unassembled WGS sequence"/>
</dbReference>
<name>A0ABS8D356_9NEIS</name>
<evidence type="ECO:0000259" key="1">
    <source>
        <dbReference type="PROSITE" id="PS51819"/>
    </source>
</evidence>
<gene>
    <name evidence="2" type="ORF">LIN78_03545</name>
</gene>
<accession>A0ABS8D356</accession>
<dbReference type="PROSITE" id="PS51819">
    <property type="entry name" value="VOC"/>
    <property type="match status" value="1"/>
</dbReference>
<dbReference type="InterPro" id="IPR037523">
    <property type="entry name" value="VOC_core"/>
</dbReference>
<protein>
    <submittedName>
        <fullName evidence="2">VOC family protein</fullName>
    </submittedName>
</protein>
<dbReference type="InterPro" id="IPR025870">
    <property type="entry name" value="Glyoxalase-like_dom"/>
</dbReference>
<dbReference type="Gene3D" id="3.10.180.10">
    <property type="entry name" value="2,3-Dihydroxybiphenyl 1,2-Dioxygenase, domain 1"/>
    <property type="match status" value="1"/>
</dbReference>
<dbReference type="Pfam" id="PF12681">
    <property type="entry name" value="Glyoxalase_2"/>
    <property type="match status" value="1"/>
</dbReference>
<evidence type="ECO:0000313" key="2">
    <source>
        <dbReference type="EMBL" id="MCB6182625.1"/>
    </source>
</evidence>
<feature type="domain" description="VOC" evidence="1">
    <location>
        <begin position="2"/>
        <end position="127"/>
    </location>
</feature>
<organism evidence="2 3">
    <name type="scientific">Leeia speluncae</name>
    <dbReference type="NCBI Taxonomy" id="2884804"/>
    <lineage>
        <taxon>Bacteria</taxon>
        <taxon>Pseudomonadati</taxon>
        <taxon>Pseudomonadota</taxon>
        <taxon>Betaproteobacteria</taxon>
        <taxon>Neisseriales</taxon>
        <taxon>Leeiaceae</taxon>
        <taxon>Leeia</taxon>
    </lineage>
</organism>
<reference evidence="2" key="1">
    <citation type="submission" date="2021-10" db="EMBL/GenBank/DDBJ databases">
        <title>The complete genome sequence of Leeia sp. TBRC 13508.</title>
        <authorList>
            <person name="Charoenyingcharoen P."/>
            <person name="Yukphan P."/>
        </authorList>
    </citation>
    <scope>NUCLEOTIDE SEQUENCE</scope>
    <source>
        <strain evidence="2">TBRC 13508</strain>
    </source>
</reference>
<dbReference type="SUPFAM" id="SSF54593">
    <property type="entry name" value="Glyoxalase/Bleomycin resistance protein/Dihydroxybiphenyl dioxygenase"/>
    <property type="match status" value="1"/>
</dbReference>